<feature type="domain" description="Heterokaryon incompatibility" evidence="1">
    <location>
        <begin position="68"/>
        <end position="153"/>
    </location>
</feature>
<organism evidence="2 3">
    <name type="scientific">Dothistroma septosporum (strain NZE10 / CBS 128990)</name>
    <name type="common">Red band needle blight fungus</name>
    <name type="synonym">Mycosphaerella pini</name>
    <dbReference type="NCBI Taxonomy" id="675120"/>
    <lineage>
        <taxon>Eukaryota</taxon>
        <taxon>Fungi</taxon>
        <taxon>Dikarya</taxon>
        <taxon>Ascomycota</taxon>
        <taxon>Pezizomycotina</taxon>
        <taxon>Dothideomycetes</taxon>
        <taxon>Dothideomycetidae</taxon>
        <taxon>Mycosphaerellales</taxon>
        <taxon>Mycosphaerellaceae</taxon>
        <taxon>Dothistroma</taxon>
    </lineage>
</organism>
<dbReference type="STRING" id="675120.N1PTU8"/>
<dbReference type="InterPro" id="IPR010730">
    <property type="entry name" value="HET"/>
</dbReference>
<reference evidence="3" key="1">
    <citation type="journal article" date="2012" name="PLoS Genet.">
        <title>The genomes of the fungal plant pathogens Cladosporium fulvum and Dothistroma septosporum reveal adaptation to different hosts and lifestyles but also signatures of common ancestry.</title>
        <authorList>
            <person name="de Wit P.J.G.M."/>
            <person name="van der Burgt A."/>
            <person name="Oekmen B."/>
            <person name="Stergiopoulos I."/>
            <person name="Abd-Elsalam K.A."/>
            <person name="Aerts A.L."/>
            <person name="Bahkali A.H."/>
            <person name="Beenen H.G."/>
            <person name="Chettri P."/>
            <person name="Cox M.P."/>
            <person name="Datema E."/>
            <person name="de Vries R.P."/>
            <person name="Dhillon B."/>
            <person name="Ganley A.R."/>
            <person name="Griffiths S.A."/>
            <person name="Guo Y."/>
            <person name="Hamelin R.C."/>
            <person name="Henrissat B."/>
            <person name="Kabir M.S."/>
            <person name="Jashni M.K."/>
            <person name="Kema G."/>
            <person name="Klaubauf S."/>
            <person name="Lapidus A."/>
            <person name="Levasseur A."/>
            <person name="Lindquist E."/>
            <person name="Mehrabi R."/>
            <person name="Ohm R.A."/>
            <person name="Owen T.J."/>
            <person name="Salamov A."/>
            <person name="Schwelm A."/>
            <person name="Schijlen E."/>
            <person name="Sun H."/>
            <person name="van den Burg H.A."/>
            <person name="van Ham R.C.H.J."/>
            <person name="Zhang S."/>
            <person name="Goodwin S.B."/>
            <person name="Grigoriev I.V."/>
            <person name="Collemare J."/>
            <person name="Bradshaw R.E."/>
        </authorList>
    </citation>
    <scope>NUCLEOTIDE SEQUENCE [LARGE SCALE GENOMIC DNA]</scope>
    <source>
        <strain evidence="3">NZE10 / CBS 128990</strain>
    </source>
</reference>
<dbReference type="Proteomes" id="UP000016933">
    <property type="component" value="Unassembled WGS sequence"/>
</dbReference>
<keyword evidence="3" id="KW-1185">Reference proteome</keyword>
<dbReference type="OMA" id="AMMANIY"/>
<dbReference type="PANTHER" id="PTHR24148">
    <property type="entry name" value="ANKYRIN REPEAT DOMAIN-CONTAINING PROTEIN 39 HOMOLOG-RELATED"/>
    <property type="match status" value="1"/>
</dbReference>
<reference evidence="2 3" key="2">
    <citation type="journal article" date="2012" name="PLoS Pathog.">
        <title>Diverse lifestyles and strategies of plant pathogenesis encoded in the genomes of eighteen Dothideomycetes fungi.</title>
        <authorList>
            <person name="Ohm R.A."/>
            <person name="Feau N."/>
            <person name="Henrissat B."/>
            <person name="Schoch C.L."/>
            <person name="Horwitz B.A."/>
            <person name="Barry K.W."/>
            <person name="Condon B.J."/>
            <person name="Copeland A.C."/>
            <person name="Dhillon B."/>
            <person name="Glaser F."/>
            <person name="Hesse C.N."/>
            <person name="Kosti I."/>
            <person name="LaButti K."/>
            <person name="Lindquist E.A."/>
            <person name="Lucas S."/>
            <person name="Salamov A.A."/>
            <person name="Bradshaw R.E."/>
            <person name="Ciuffetti L."/>
            <person name="Hamelin R.C."/>
            <person name="Kema G.H.J."/>
            <person name="Lawrence C."/>
            <person name="Scott J.A."/>
            <person name="Spatafora J.W."/>
            <person name="Turgeon B.G."/>
            <person name="de Wit P.J.G.M."/>
            <person name="Zhong S."/>
            <person name="Goodwin S.B."/>
            <person name="Grigoriev I.V."/>
        </authorList>
    </citation>
    <scope>NUCLEOTIDE SEQUENCE [LARGE SCALE GENOMIC DNA]</scope>
    <source>
        <strain evidence="3">NZE10 / CBS 128990</strain>
    </source>
</reference>
<dbReference type="PANTHER" id="PTHR24148:SF73">
    <property type="entry name" value="HET DOMAIN PROTEIN (AFU_ORTHOLOGUE AFUA_8G01020)"/>
    <property type="match status" value="1"/>
</dbReference>
<name>N1PTU8_DOTSN</name>
<gene>
    <name evidence="2" type="ORF">DOTSEDRAFT_128109</name>
</gene>
<dbReference type="EMBL" id="KB446538">
    <property type="protein sequence ID" value="EME45790.1"/>
    <property type="molecule type" value="Genomic_DNA"/>
</dbReference>
<evidence type="ECO:0000313" key="3">
    <source>
        <dbReference type="Proteomes" id="UP000016933"/>
    </source>
</evidence>
<dbReference type="HOGENOM" id="CLU_004184_6_2_1"/>
<evidence type="ECO:0000313" key="2">
    <source>
        <dbReference type="EMBL" id="EME45790.1"/>
    </source>
</evidence>
<dbReference type="InterPro" id="IPR052895">
    <property type="entry name" value="HetReg/Transcr_Mod"/>
</dbReference>
<dbReference type="Pfam" id="PF06985">
    <property type="entry name" value="HET"/>
    <property type="match status" value="1"/>
</dbReference>
<protein>
    <recommendedName>
        <fullName evidence="1">Heterokaryon incompatibility domain-containing protein</fullName>
    </recommendedName>
</protein>
<feature type="non-terminal residue" evidence="2">
    <location>
        <position position="153"/>
    </location>
</feature>
<sequence length="153" mass="17562">MASLALLRSHEGNQPPRQDSALGKRHFEHVLLDNTKNEIRLLKIHHAKLDGHYSVGISTWPIAAAPRYAALSYTWGDDSKTETILVNKQVFQVTPNCRYAVKQLHYLSPYEQYQYYWIDSICIDQSHSDERSHQVNIMSDIFARADCVFVSLG</sequence>
<dbReference type="OrthoDB" id="3650563at2759"/>
<evidence type="ECO:0000259" key="1">
    <source>
        <dbReference type="Pfam" id="PF06985"/>
    </source>
</evidence>
<accession>N1PTU8</accession>
<dbReference type="AlphaFoldDB" id="N1PTU8"/>
<proteinExistence type="predicted"/>